<proteinExistence type="predicted"/>
<evidence type="ECO:0000313" key="2">
    <source>
        <dbReference type="Proteomes" id="UP000606730"/>
    </source>
</evidence>
<dbReference type="SUPFAM" id="SSF52540">
    <property type="entry name" value="P-loop containing nucleoside triphosphate hydrolases"/>
    <property type="match status" value="1"/>
</dbReference>
<dbReference type="InterPro" id="IPR027417">
    <property type="entry name" value="P-loop_NTPase"/>
</dbReference>
<sequence>MDELKVINLGLPKSGTTTLAEALRQAGLLVADWRIRKGEGSKARLQSHFVGKLMYKAYFNTGNPLARLGDFDAFTEISVVRDGLCLWPQTDLGLITAIEEFHPGVKFLLSYRDSVALSDSMERWSDLGSDRLPDNPIPGLPVGFGHRHPHRLRWIEGHYEFCRRVFAGRDNFLEYDIEDPEAPTKIGAFLGRDLPWWGVENFNEYRTSDTDIEGEDAF</sequence>
<keyword evidence="2" id="KW-1185">Reference proteome</keyword>
<dbReference type="Gene3D" id="3.40.50.300">
    <property type="entry name" value="P-loop containing nucleotide triphosphate hydrolases"/>
    <property type="match status" value="1"/>
</dbReference>
<name>A0A917AEL2_9RHOB</name>
<organism evidence="1 2">
    <name type="scientific">Actibacterium pelagium</name>
    <dbReference type="NCBI Taxonomy" id="2029103"/>
    <lineage>
        <taxon>Bacteria</taxon>
        <taxon>Pseudomonadati</taxon>
        <taxon>Pseudomonadota</taxon>
        <taxon>Alphaproteobacteria</taxon>
        <taxon>Rhodobacterales</taxon>
        <taxon>Roseobacteraceae</taxon>
        <taxon>Actibacterium</taxon>
    </lineage>
</organism>
<dbReference type="RefSeq" id="WP_188720436.1">
    <property type="nucleotide sequence ID" value="NZ_BMKN01000001.1"/>
</dbReference>
<dbReference type="PANTHER" id="PTHR36978:SF4">
    <property type="entry name" value="P-LOOP CONTAINING NUCLEOSIDE TRIPHOSPHATE HYDROLASE PROTEIN"/>
    <property type="match status" value="1"/>
</dbReference>
<evidence type="ECO:0000313" key="1">
    <source>
        <dbReference type="EMBL" id="GGE46050.1"/>
    </source>
</evidence>
<reference evidence="1" key="2">
    <citation type="submission" date="2020-09" db="EMBL/GenBank/DDBJ databases">
        <authorList>
            <person name="Sun Q."/>
            <person name="Zhou Y."/>
        </authorList>
    </citation>
    <scope>NUCLEOTIDE SEQUENCE</scope>
    <source>
        <strain evidence="1">CGMCC 1.16012</strain>
    </source>
</reference>
<comment type="caution">
    <text evidence="1">The sequence shown here is derived from an EMBL/GenBank/DDBJ whole genome shotgun (WGS) entry which is preliminary data.</text>
</comment>
<dbReference type="AlphaFoldDB" id="A0A917AEL2"/>
<gene>
    <name evidence="1" type="ORF">GCM10011517_12160</name>
</gene>
<reference evidence="1" key="1">
    <citation type="journal article" date="2014" name="Int. J. Syst. Evol. Microbiol.">
        <title>Complete genome sequence of Corynebacterium casei LMG S-19264T (=DSM 44701T), isolated from a smear-ripened cheese.</title>
        <authorList>
            <consortium name="US DOE Joint Genome Institute (JGI-PGF)"/>
            <person name="Walter F."/>
            <person name="Albersmeier A."/>
            <person name="Kalinowski J."/>
            <person name="Ruckert C."/>
        </authorList>
    </citation>
    <scope>NUCLEOTIDE SEQUENCE</scope>
    <source>
        <strain evidence="1">CGMCC 1.16012</strain>
    </source>
</reference>
<dbReference type="Proteomes" id="UP000606730">
    <property type="component" value="Unassembled WGS sequence"/>
</dbReference>
<protein>
    <recommendedName>
        <fullName evidence="3">Sulfotransferase family protein</fullName>
    </recommendedName>
</protein>
<dbReference type="EMBL" id="BMKN01000001">
    <property type="protein sequence ID" value="GGE46050.1"/>
    <property type="molecule type" value="Genomic_DNA"/>
</dbReference>
<dbReference type="PANTHER" id="PTHR36978">
    <property type="entry name" value="P-LOOP CONTAINING NUCLEOTIDE TRIPHOSPHATE HYDROLASE"/>
    <property type="match status" value="1"/>
</dbReference>
<evidence type="ECO:0008006" key="3">
    <source>
        <dbReference type="Google" id="ProtNLM"/>
    </source>
</evidence>
<accession>A0A917AEL2</accession>